<reference evidence="7" key="1">
    <citation type="submission" date="2015-01" db="EMBL/GenBank/DDBJ databases">
        <authorList>
            <person name="Aksoy S."/>
            <person name="Warren W."/>
            <person name="Wilson R.K."/>
        </authorList>
    </citation>
    <scope>NUCLEOTIDE SEQUENCE [LARGE SCALE GENOMIC DNA]</scope>
    <source>
        <strain evidence="7">IAEA</strain>
    </source>
</reference>
<evidence type="ECO:0000313" key="6">
    <source>
        <dbReference type="EnsemblMetazoa" id="GPPI031996-PA"/>
    </source>
</evidence>
<keyword evidence="3" id="KW-0677">Repeat</keyword>
<dbReference type="FunFam" id="2.30.42.10:FF:000070">
    <property type="entry name" value="Multiple PDZ domain protein"/>
    <property type="match status" value="1"/>
</dbReference>
<reference evidence="6" key="2">
    <citation type="submission" date="2020-05" db="UniProtKB">
        <authorList>
            <consortium name="EnsemblMetazoa"/>
        </authorList>
    </citation>
    <scope>IDENTIFICATION</scope>
    <source>
        <strain evidence="6">IAEA</strain>
    </source>
</reference>
<dbReference type="EnsemblMetazoa" id="GPPI031996-RA">
    <property type="protein sequence ID" value="GPPI031996-PA"/>
    <property type="gene ID" value="GPPI031996"/>
</dbReference>
<evidence type="ECO:0000256" key="4">
    <source>
        <dbReference type="ARBA" id="ARBA00023136"/>
    </source>
</evidence>
<dbReference type="InterPro" id="IPR036034">
    <property type="entry name" value="PDZ_sf"/>
</dbReference>
<comment type="subcellular location">
    <subcellularLocation>
        <location evidence="1">Membrane</location>
    </subcellularLocation>
</comment>
<dbReference type="Proteomes" id="UP000092460">
    <property type="component" value="Unassembled WGS sequence"/>
</dbReference>
<dbReference type="CDD" id="cd06667">
    <property type="entry name" value="PDZ2_MUPP1-like"/>
    <property type="match status" value="1"/>
</dbReference>
<accession>A0A1B0BJC3</accession>
<dbReference type="PANTHER" id="PTHR19964:SF20">
    <property type="entry name" value="PATJ HOMOLOG-LIKE PROTEIN"/>
    <property type="match status" value="1"/>
</dbReference>
<dbReference type="STRING" id="67801.A0A1B0BJC3"/>
<dbReference type="PROSITE" id="PS50106">
    <property type="entry name" value="PDZ"/>
    <property type="match status" value="4"/>
</dbReference>
<dbReference type="CDD" id="cd06791">
    <property type="entry name" value="PDZ3_MUPP1-like"/>
    <property type="match status" value="1"/>
</dbReference>
<dbReference type="SUPFAM" id="SSF50156">
    <property type="entry name" value="PDZ domain-like"/>
    <property type="match status" value="4"/>
</dbReference>
<dbReference type="CDD" id="cd06668">
    <property type="entry name" value="PDZ4_MUPP1-like"/>
    <property type="match status" value="1"/>
</dbReference>
<protein>
    <recommendedName>
        <fullName evidence="5">PDZ domain-containing protein</fullName>
    </recommendedName>
</protein>
<organism evidence="6 7">
    <name type="scientific">Glossina palpalis gambiensis</name>
    <dbReference type="NCBI Taxonomy" id="67801"/>
    <lineage>
        <taxon>Eukaryota</taxon>
        <taxon>Metazoa</taxon>
        <taxon>Ecdysozoa</taxon>
        <taxon>Arthropoda</taxon>
        <taxon>Hexapoda</taxon>
        <taxon>Insecta</taxon>
        <taxon>Pterygota</taxon>
        <taxon>Neoptera</taxon>
        <taxon>Endopterygota</taxon>
        <taxon>Diptera</taxon>
        <taxon>Brachycera</taxon>
        <taxon>Muscomorpha</taxon>
        <taxon>Hippoboscoidea</taxon>
        <taxon>Glossinidae</taxon>
        <taxon>Glossina</taxon>
    </lineage>
</organism>
<evidence type="ECO:0000313" key="7">
    <source>
        <dbReference type="Proteomes" id="UP000092460"/>
    </source>
</evidence>
<proteinExistence type="predicted"/>
<dbReference type="VEuPathDB" id="VectorBase:GPPI031996"/>
<evidence type="ECO:0000256" key="3">
    <source>
        <dbReference type="ARBA" id="ARBA00022737"/>
    </source>
</evidence>
<dbReference type="Gene3D" id="2.30.42.10">
    <property type="match status" value="4"/>
</dbReference>
<keyword evidence="7" id="KW-1185">Reference proteome</keyword>
<dbReference type="SMART" id="SM00228">
    <property type="entry name" value="PDZ"/>
    <property type="match status" value="4"/>
</dbReference>
<feature type="domain" description="PDZ" evidence="5">
    <location>
        <begin position="655"/>
        <end position="744"/>
    </location>
</feature>
<dbReference type="InterPro" id="IPR001478">
    <property type="entry name" value="PDZ"/>
</dbReference>
<evidence type="ECO:0000256" key="2">
    <source>
        <dbReference type="ARBA" id="ARBA00022553"/>
    </source>
</evidence>
<evidence type="ECO:0000259" key="5">
    <source>
        <dbReference type="PROSITE" id="PS50106"/>
    </source>
</evidence>
<dbReference type="PANTHER" id="PTHR19964">
    <property type="entry name" value="MULTIPLE PDZ DOMAIN PROTEIN"/>
    <property type="match status" value="1"/>
</dbReference>
<keyword evidence="2" id="KW-0597">Phosphoprotein</keyword>
<keyword evidence="4" id="KW-0472">Membrane</keyword>
<dbReference type="AlphaFoldDB" id="A0A1B0BJC3"/>
<sequence>MSFERIRTDYKGFEYNRINDNISQATVTLVEKFFQLSNKCVLIAGFLLPKLLSTASEFFKTFPSSVFNGKNKVHVRHVSKYTIFAAFKHDSHRITDTKHNNTSAKTSSANMVLSTEWSQVEVVDLVNDGNGLGFILVGGRSTGVVIKALTPGGVAERDARLQCGDHLLQIGEVNLRGFSSEQVATVLRQTGAQVRLIVARPVEPAATDLQTLASQAPIIPTKLLSDPEELTRYIYQKPILATSASANNGRQERYSTNDVVQSNSIVSSYSRLSSIPDTELADLPLPPIPKELSDSMAHIYSKDLDILPFSIVSPPTSETPTFQWKSADTTFLSSRLVLPKDHHETVIASSNLAGTKPIESDCWSIASSGYIDSPETETYEVKLRKNVYGLGITVAGYVCEEEDVSGIFVKSIIEGSAAEMSGQIQINDRIVAVDGKTLAGVTNHQAVEILRNTDIEVNLTLERFLRGRKFEHLQIALTELKACNDTQSQISLPLSPSIATLSWLPPKSDADSIATDTGANIIECCDISSRDTVDSNMSHMLDRSNHSLTASEAVLIKPTVTYISSEGSVTVNGDVVDKTLGREDSQNFQMITCQQNGTLETTTSPAENISTTILLPVPVPVAEMTDRSETKVQCSSPSVESLTVAWKSEFPESEIIVVEINKLSGLGISLEGTVDVECGIEKRPHHYIRSILEDGPVGRQGILKPGDELLQVNEYKLQGLKHIEVVKILKELPSHVKLVCVRGPTAPSQHIINTSQNAEAFETRSLLPGGHQSLQNLLTKAQSESSLYTSSTATLTDQHRFKSLENVSGLALWSTDITFVEIEKTEQGFGFSILDYQDPLDPDGSVIVIRGLIHGGSAEATNEIFPGDRLVSVGDHTLHGLDLNEAVIRLKSMPLGLTKLGICRPLSTSDSNVASPERDVDSPST</sequence>
<evidence type="ECO:0000256" key="1">
    <source>
        <dbReference type="ARBA" id="ARBA00004370"/>
    </source>
</evidence>
<dbReference type="InterPro" id="IPR051342">
    <property type="entry name" value="PDZ_scaffold"/>
</dbReference>
<name>A0A1B0BJC3_9MUSC</name>
<feature type="domain" description="PDZ" evidence="5">
    <location>
        <begin position="819"/>
        <end position="892"/>
    </location>
</feature>
<dbReference type="Pfam" id="PF00595">
    <property type="entry name" value="PDZ"/>
    <property type="match status" value="4"/>
</dbReference>
<dbReference type="GO" id="GO:0016020">
    <property type="term" value="C:membrane"/>
    <property type="evidence" value="ECO:0007669"/>
    <property type="project" value="UniProtKB-SubCell"/>
</dbReference>
<feature type="domain" description="PDZ" evidence="5">
    <location>
        <begin position="380"/>
        <end position="465"/>
    </location>
</feature>
<feature type="domain" description="PDZ" evidence="5">
    <location>
        <begin position="122"/>
        <end position="202"/>
    </location>
</feature>
<dbReference type="CDD" id="cd06669">
    <property type="entry name" value="PDZ5_MUPP1-like"/>
    <property type="match status" value="1"/>
</dbReference>
<dbReference type="EMBL" id="JXJN01015362">
    <property type="status" value="NOT_ANNOTATED_CDS"/>
    <property type="molecule type" value="Genomic_DNA"/>
</dbReference>